<reference evidence="2 3" key="1">
    <citation type="submission" date="2013-07" db="EMBL/GenBank/DDBJ databases">
        <title>Draft genome sequence of Pseudoalteromonas luteoviolacea 2ta16.</title>
        <authorList>
            <person name="Allen E.E."/>
            <person name="Azam F."/>
            <person name="Podell S."/>
        </authorList>
    </citation>
    <scope>NUCLEOTIDE SEQUENCE [LARGE SCALE GENOMIC DNA]</scope>
    <source>
        <strain evidence="2 3">2ta16</strain>
    </source>
</reference>
<feature type="transmembrane region" description="Helical" evidence="1">
    <location>
        <begin position="72"/>
        <end position="95"/>
    </location>
</feature>
<organism evidence="2 3">
    <name type="scientific">Pseudoalteromonas luteoviolacea (strain 2ta16)</name>
    <dbReference type="NCBI Taxonomy" id="1353533"/>
    <lineage>
        <taxon>Bacteria</taxon>
        <taxon>Pseudomonadati</taxon>
        <taxon>Pseudomonadota</taxon>
        <taxon>Gammaproteobacteria</taxon>
        <taxon>Alteromonadales</taxon>
        <taxon>Pseudoalteromonadaceae</taxon>
        <taxon>Pseudoalteromonas</taxon>
    </lineage>
</organism>
<evidence type="ECO:0000313" key="2">
    <source>
        <dbReference type="EMBL" id="ESP94640.1"/>
    </source>
</evidence>
<dbReference type="AlphaFoldDB" id="V4HUY7"/>
<feature type="transmembrane region" description="Helical" evidence="1">
    <location>
        <begin position="7"/>
        <end position="27"/>
    </location>
</feature>
<evidence type="ECO:0000256" key="1">
    <source>
        <dbReference type="SAM" id="Phobius"/>
    </source>
</evidence>
<accession>V4HUY7</accession>
<keyword evidence="1" id="KW-0472">Membrane</keyword>
<protein>
    <submittedName>
        <fullName evidence="2">Uncharacterized protein</fullName>
    </submittedName>
</protein>
<gene>
    <name evidence="2" type="ORF">PL2TA16_00640</name>
</gene>
<keyword evidence="1" id="KW-0812">Transmembrane</keyword>
<dbReference type="RefSeq" id="WP_023398028.1">
    <property type="nucleotide sequence ID" value="NZ_AUSV01000013.1"/>
</dbReference>
<evidence type="ECO:0000313" key="3">
    <source>
        <dbReference type="Proteomes" id="UP000017820"/>
    </source>
</evidence>
<dbReference type="GeneID" id="29921852"/>
<comment type="caution">
    <text evidence="2">The sequence shown here is derived from an EMBL/GenBank/DDBJ whole genome shotgun (WGS) entry which is preliminary data.</text>
</comment>
<keyword evidence="1" id="KW-1133">Transmembrane helix</keyword>
<name>V4HUY7_PSEL2</name>
<feature type="transmembrane region" description="Helical" evidence="1">
    <location>
        <begin position="39"/>
        <end position="60"/>
    </location>
</feature>
<dbReference type="EMBL" id="AUSV01000013">
    <property type="protein sequence ID" value="ESP94640.1"/>
    <property type="molecule type" value="Genomic_DNA"/>
</dbReference>
<dbReference type="Proteomes" id="UP000017820">
    <property type="component" value="Unassembled WGS sequence"/>
</dbReference>
<proteinExistence type="predicted"/>
<dbReference type="PATRIC" id="fig|1353533.3.peg.1076"/>
<sequence>MTKRNLLFLSYSSLLLAIAILLILVFADNLQASSLLQDRVFYLSLLLMGVFCAIALFGFLKSTASVKGNIGGLAISVAGPAALAMIVVIGGFYLIPRYEFFDVTIRAVNDVGTPVYSDRKARVKLTLPTGVREADFTRNGEATIKGLPYSLFNSKQKILVDIYYYDQILPGQEYTLSLDVIEVQLKENNGTPEGILNKKKAHLEVLKLLAPYKLLLGNNGRMEIDIDQYFDKSSLERLKTIDVHEKIHLSADQKYDLFDVLYEYTPEQLNFNGKSYAELIHESAINFRRNVSIMSQIDSEGMDPEIQRELIKISRAQFVIMAASVRPGGDYDDYFSDPLWDSLAFETKRIHDDNVLNFFTEFSDF</sequence>